<dbReference type="AlphaFoldDB" id="A0A4R3NEE8"/>
<evidence type="ECO:0000313" key="3">
    <source>
        <dbReference type="Proteomes" id="UP000295097"/>
    </source>
</evidence>
<comment type="caution">
    <text evidence="2">The sequence shown here is derived from an EMBL/GenBank/DDBJ whole genome shotgun (WGS) entry which is preliminary data.</text>
</comment>
<keyword evidence="3" id="KW-1185">Reference proteome</keyword>
<evidence type="ECO:0000313" key="2">
    <source>
        <dbReference type="EMBL" id="TCT29731.1"/>
    </source>
</evidence>
<feature type="region of interest" description="Disordered" evidence="1">
    <location>
        <begin position="20"/>
        <end position="55"/>
    </location>
</feature>
<dbReference type="Proteomes" id="UP000295097">
    <property type="component" value="Unassembled WGS sequence"/>
</dbReference>
<sequence length="75" mass="8364">MKSGQQTFSVDRSGVTFGSGRTFVSGAADERFPPERSFVPRHGEPQQQAIDADLPRRASLAWKRKRTHTFGEVCV</sequence>
<name>A0A4R3NEE8_9HYPH</name>
<proteinExistence type="predicted"/>
<evidence type="ECO:0000256" key="1">
    <source>
        <dbReference type="SAM" id="MobiDB-lite"/>
    </source>
</evidence>
<gene>
    <name evidence="2" type="ORF">EDC90_10483</name>
</gene>
<reference evidence="2 3" key="1">
    <citation type="submission" date="2019-03" db="EMBL/GenBank/DDBJ databases">
        <title>Freshwater and sediment microbial communities from various areas in North America, analyzing microbe dynamics in response to fracking.</title>
        <authorList>
            <person name="Lamendella R."/>
        </authorList>
    </citation>
    <scope>NUCLEOTIDE SEQUENCE [LARGE SCALE GENOMIC DNA]</scope>
    <source>
        <strain evidence="2 3">175.2</strain>
    </source>
</reference>
<protein>
    <submittedName>
        <fullName evidence="2">Uncharacterized protein</fullName>
    </submittedName>
</protein>
<dbReference type="EMBL" id="SMAR01000048">
    <property type="protein sequence ID" value="TCT29731.1"/>
    <property type="molecule type" value="Genomic_DNA"/>
</dbReference>
<accession>A0A4R3NEE8</accession>
<organism evidence="2 3">
    <name type="scientific">Martelella mediterranea</name>
    <dbReference type="NCBI Taxonomy" id="293089"/>
    <lineage>
        <taxon>Bacteria</taxon>
        <taxon>Pseudomonadati</taxon>
        <taxon>Pseudomonadota</taxon>
        <taxon>Alphaproteobacteria</taxon>
        <taxon>Hyphomicrobiales</taxon>
        <taxon>Aurantimonadaceae</taxon>
        <taxon>Martelella</taxon>
    </lineage>
</organism>